<feature type="signal peptide" evidence="2">
    <location>
        <begin position="1"/>
        <end position="27"/>
    </location>
</feature>
<dbReference type="RefSeq" id="WP_154369497.1">
    <property type="nucleotide sequence ID" value="NZ_WKJM01000032.1"/>
</dbReference>
<dbReference type="InterPro" id="IPR010895">
    <property type="entry name" value="CHRD"/>
</dbReference>
<dbReference type="InterPro" id="IPR013424">
    <property type="entry name" value="Ice-binding_C"/>
</dbReference>
<feature type="chain" id="PRO_5026752243" evidence="2">
    <location>
        <begin position="28"/>
        <end position="205"/>
    </location>
</feature>
<dbReference type="Pfam" id="PF07589">
    <property type="entry name" value="PEP-CTERM"/>
    <property type="match status" value="1"/>
</dbReference>
<organism evidence="4 5">
    <name type="scientific">Duganella alba</name>
    <dbReference type="NCBI Taxonomy" id="2666081"/>
    <lineage>
        <taxon>Bacteria</taxon>
        <taxon>Pseudomonadati</taxon>
        <taxon>Pseudomonadota</taxon>
        <taxon>Betaproteobacteria</taxon>
        <taxon>Burkholderiales</taxon>
        <taxon>Oxalobacteraceae</taxon>
        <taxon>Telluria group</taxon>
        <taxon>Duganella</taxon>
    </lineage>
</organism>
<dbReference type="NCBIfam" id="TIGR02595">
    <property type="entry name" value="PEP_CTERM"/>
    <property type="match status" value="1"/>
</dbReference>
<keyword evidence="1" id="KW-0472">Membrane</keyword>
<dbReference type="AlphaFoldDB" id="A0A6L5QNC3"/>
<keyword evidence="1" id="KW-0812">Transmembrane</keyword>
<accession>A0A6L5QNC3</accession>
<dbReference type="PROSITE" id="PS50933">
    <property type="entry name" value="CHRD"/>
    <property type="match status" value="1"/>
</dbReference>
<evidence type="ECO:0000313" key="4">
    <source>
        <dbReference type="EMBL" id="MRX11346.1"/>
    </source>
</evidence>
<evidence type="ECO:0000256" key="2">
    <source>
        <dbReference type="SAM" id="SignalP"/>
    </source>
</evidence>
<gene>
    <name evidence="4" type="ORF">GJ697_26315</name>
</gene>
<sequence length="205" mass="20539">MTRQRTSAWAAAAMLCAATAAASVANAATYTTILTGPKEAPPNTSAAIGAAAVQFDAGTHVLVINAAFSALQGDSTAAHIHCCTDAPGLGNAGVATQTPTFDGFPLGVHTGAYSHTFDTSLAASWNPAFLSANGGTTAGAEAAFLAGLNSGEAYLNIHSSAYPSGEIRGFLALAPAAAVPEPGSFAMLGMGLPAMLMLARRRRKT</sequence>
<feature type="domain" description="CHRD" evidence="3">
    <location>
        <begin position="26"/>
        <end position="176"/>
    </location>
</feature>
<evidence type="ECO:0000256" key="1">
    <source>
        <dbReference type="SAM" id="Phobius"/>
    </source>
</evidence>
<dbReference type="EMBL" id="WKJM01000032">
    <property type="protein sequence ID" value="MRX11346.1"/>
    <property type="molecule type" value="Genomic_DNA"/>
</dbReference>
<dbReference type="Pfam" id="PF07452">
    <property type="entry name" value="CHRD"/>
    <property type="match status" value="1"/>
</dbReference>
<dbReference type="Proteomes" id="UP000481037">
    <property type="component" value="Unassembled WGS sequence"/>
</dbReference>
<reference evidence="4 5" key="1">
    <citation type="submission" date="2019-11" db="EMBL/GenBank/DDBJ databases">
        <title>Novel species isolated from a subtropical stream in China.</title>
        <authorList>
            <person name="Lu H."/>
        </authorList>
    </citation>
    <scope>NUCLEOTIDE SEQUENCE [LARGE SCALE GENOMIC DNA]</scope>
    <source>
        <strain evidence="4 5">FT25W</strain>
    </source>
</reference>
<protein>
    <submittedName>
        <fullName evidence="4">CHRD domain-containing protein</fullName>
    </submittedName>
</protein>
<name>A0A6L5QNC3_9BURK</name>
<dbReference type="SMART" id="SM00754">
    <property type="entry name" value="CHRD"/>
    <property type="match status" value="1"/>
</dbReference>
<keyword evidence="5" id="KW-1185">Reference proteome</keyword>
<evidence type="ECO:0000313" key="5">
    <source>
        <dbReference type="Proteomes" id="UP000481037"/>
    </source>
</evidence>
<feature type="transmembrane region" description="Helical" evidence="1">
    <location>
        <begin position="182"/>
        <end position="199"/>
    </location>
</feature>
<keyword evidence="1" id="KW-1133">Transmembrane helix</keyword>
<proteinExistence type="predicted"/>
<comment type="caution">
    <text evidence="4">The sequence shown here is derived from an EMBL/GenBank/DDBJ whole genome shotgun (WGS) entry which is preliminary data.</text>
</comment>
<keyword evidence="2" id="KW-0732">Signal</keyword>
<evidence type="ECO:0000259" key="3">
    <source>
        <dbReference type="PROSITE" id="PS50933"/>
    </source>
</evidence>